<proteinExistence type="predicted"/>
<dbReference type="AlphaFoldDB" id="A0AAN7GN13"/>
<organism evidence="2 3">
    <name type="scientific">Trapa incisa</name>
    <dbReference type="NCBI Taxonomy" id="236973"/>
    <lineage>
        <taxon>Eukaryota</taxon>
        <taxon>Viridiplantae</taxon>
        <taxon>Streptophyta</taxon>
        <taxon>Embryophyta</taxon>
        <taxon>Tracheophyta</taxon>
        <taxon>Spermatophyta</taxon>
        <taxon>Magnoliopsida</taxon>
        <taxon>eudicotyledons</taxon>
        <taxon>Gunneridae</taxon>
        <taxon>Pentapetalae</taxon>
        <taxon>rosids</taxon>
        <taxon>malvids</taxon>
        <taxon>Myrtales</taxon>
        <taxon>Lythraceae</taxon>
        <taxon>Trapa</taxon>
    </lineage>
</organism>
<protein>
    <submittedName>
        <fullName evidence="2">Uncharacterized protein</fullName>
    </submittedName>
</protein>
<feature type="region of interest" description="Disordered" evidence="1">
    <location>
        <begin position="118"/>
        <end position="153"/>
    </location>
</feature>
<keyword evidence="3" id="KW-1185">Reference proteome</keyword>
<dbReference type="EMBL" id="JAXIOK010000023">
    <property type="protein sequence ID" value="KAK4742998.1"/>
    <property type="molecule type" value="Genomic_DNA"/>
</dbReference>
<name>A0AAN7GN13_9MYRT</name>
<dbReference type="Proteomes" id="UP001345219">
    <property type="component" value="Chromosome 1"/>
</dbReference>
<feature type="compositionally biased region" description="Low complexity" evidence="1">
    <location>
        <begin position="120"/>
        <end position="137"/>
    </location>
</feature>
<comment type="caution">
    <text evidence="2">The sequence shown here is derived from an EMBL/GenBank/DDBJ whole genome shotgun (WGS) entry which is preliminary data.</text>
</comment>
<dbReference type="PANTHER" id="PTHR31865:SF1">
    <property type="entry name" value="INSERTASE, PUTATIVE (DUF1685)-RELATED"/>
    <property type="match status" value="1"/>
</dbReference>
<evidence type="ECO:0000313" key="2">
    <source>
        <dbReference type="EMBL" id="KAK4742998.1"/>
    </source>
</evidence>
<evidence type="ECO:0000256" key="1">
    <source>
        <dbReference type="SAM" id="MobiDB-lite"/>
    </source>
</evidence>
<dbReference type="InterPro" id="IPR012881">
    <property type="entry name" value="DUF1685"/>
</dbReference>
<dbReference type="PANTHER" id="PTHR31865">
    <property type="entry name" value="OSJNBA0071G03.3 PROTEIN"/>
    <property type="match status" value="1"/>
</dbReference>
<evidence type="ECO:0000313" key="3">
    <source>
        <dbReference type="Proteomes" id="UP001345219"/>
    </source>
</evidence>
<accession>A0AAN7GN13</accession>
<dbReference type="Pfam" id="PF07939">
    <property type="entry name" value="DUF1685"/>
    <property type="match status" value="1"/>
</dbReference>
<sequence>MSDLDSALSPLEEPDEIPPFLLSTARLHTANTSLCKQRTWSPDTYRDEAWACRKDTQIGRRRRTKSVTDDDLDELKACIELGFGFDSPEVDPKLSDTFPALGLYYAVINNKPYNDAATNSSEASDGGSSSISPADSPRLPSGPNNRSIFSPGENPRVMKARLRQWAQVVACSVRQSSPVRSNRAAEIGCPPAV</sequence>
<reference evidence="2 3" key="1">
    <citation type="journal article" date="2023" name="Hortic Res">
        <title>Pangenome of water caltrop reveals structural variations and asymmetric subgenome divergence after allopolyploidization.</title>
        <authorList>
            <person name="Zhang X."/>
            <person name="Chen Y."/>
            <person name="Wang L."/>
            <person name="Yuan Y."/>
            <person name="Fang M."/>
            <person name="Shi L."/>
            <person name="Lu R."/>
            <person name="Comes H.P."/>
            <person name="Ma Y."/>
            <person name="Chen Y."/>
            <person name="Huang G."/>
            <person name="Zhou Y."/>
            <person name="Zheng Z."/>
            <person name="Qiu Y."/>
        </authorList>
    </citation>
    <scope>NUCLEOTIDE SEQUENCE [LARGE SCALE GENOMIC DNA]</scope>
    <source>
        <tissue evidence="2">Roots</tissue>
    </source>
</reference>
<gene>
    <name evidence="2" type="ORF">SAY87_000999</name>
</gene>